<evidence type="ECO:0000313" key="3">
    <source>
        <dbReference type="Proteomes" id="UP000033699"/>
    </source>
</evidence>
<evidence type="ECO:0000313" key="2">
    <source>
        <dbReference type="EMBL" id="KJS63724.1"/>
    </source>
</evidence>
<dbReference type="GO" id="GO:0032259">
    <property type="term" value="P:methylation"/>
    <property type="evidence" value="ECO:0007669"/>
    <property type="project" value="UniProtKB-KW"/>
</dbReference>
<protein>
    <submittedName>
        <fullName evidence="2">Methyltransferase</fullName>
    </submittedName>
</protein>
<dbReference type="CDD" id="cd02440">
    <property type="entry name" value="AdoMet_MTases"/>
    <property type="match status" value="1"/>
</dbReference>
<dbReference type="Proteomes" id="UP000033699">
    <property type="component" value="Unassembled WGS sequence"/>
</dbReference>
<organism evidence="2 3">
    <name type="scientific">Streptomyces rubellomurinus (strain ATCC 31215)</name>
    <dbReference type="NCBI Taxonomy" id="359131"/>
    <lineage>
        <taxon>Bacteria</taxon>
        <taxon>Bacillati</taxon>
        <taxon>Actinomycetota</taxon>
        <taxon>Actinomycetes</taxon>
        <taxon>Kitasatosporales</taxon>
        <taxon>Streptomycetaceae</taxon>
        <taxon>Streptomyces</taxon>
    </lineage>
</organism>
<sequence>MPVDAALAETWIERWERQQERYAVEREERFTVVADVVEQVAGHRPRPLVADLGSGPGSLSARIAARLPEAEVLAVDIDPLLLALGRARHPRVARWVETLIGRPGWLDALGLDRPLDAVVSSTALHYPPPRTLLGIYRDLAEVMRPGAVLVNADHLVPEEPPLAELARAVERRRSQRRGADTAEDWSQWWAAAARIPEFAELLAARARQVPPCDGDGNGLSAARHAELLLRAGFRQAGPVWQYGTSAVLVALR</sequence>
<name>A0A0F2TKQ6_STRR3</name>
<dbReference type="RefSeq" id="WP_045691845.1">
    <property type="nucleotide sequence ID" value="NZ_JZKH01000001.1"/>
</dbReference>
<gene>
    <name evidence="2" type="ORF">VM95_00120</name>
</gene>
<proteinExistence type="predicted"/>
<dbReference type="InterPro" id="IPR041698">
    <property type="entry name" value="Methyltransf_25"/>
</dbReference>
<reference evidence="2 3" key="1">
    <citation type="submission" date="2015-02" db="EMBL/GenBank/DDBJ databases">
        <authorList>
            <person name="Ju K.-S."/>
            <person name="Doroghazi J.R."/>
            <person name="Metcalf W."/>
        </authorList>
    </citation>
    <scope>NUCLEOTIDE SEQUENCE [LARGE SCALE GENOMIC DNA]</scope>
    <source>
        <strain evidence="2 3">ATCC 31215</strain>
    </source>
</reference>
<dbReference type="InterPro" id="IPR029063">
    <property type="entry name" value="SAM-dependent_MTases_sf"/>
</dbReference>
<dbReference type="OrthoDB" id="3286690at2"/>
<keyword evidence="3" id="KW-1185">Reference proteome</keyword>
<dbReference type="EMBL" id="JZKH01000001">
    <property type="protein sequence ID" value="KJS63724.1"/>
    <property type="molecule type" value="Genomic_DNA"/>
</dbReference>
<feature type="domain" description="Methyltransferase" evidence="1">
    <location>
        <begin position="49"/>
        <end position="146"/>
    </location>
</feature>
<dbReference type="GO" id="GO:0008168">
    <property type="term" value="F:methyltransferase activity"/>
    <property type="evidence" value="ECO:0007669"/>
    <property type="project" value="UniProtKB-KW"/>
</dbReference>
<evidence type="ECO:0000259" key="1">
    <source>
        <dbReference type="Pfam" id="PF13649"/>
    </source>
</evidence>
<dbReference type="PATRIC" id="fig|359131.3.peg.27"/>
<keyword evidence="2" id="KW-0808">Transferase</keyword>
<dbReference type="SUPFAM" id="SSF53335">
    <property type="entry name" value="S-adenosyl-L-methionine-dependent methyltransferases"/>
    <property type="match status" value="1"/>
</dbReference>
<dbReference type="Gene3D" id="3.40.50.150">
    <property type="entry name" value="Vaccinia Virus protein VP39"/>
    <property type="match status" value="1"/>
</dbReference>
<accession>A0A0F2TKQ6</accession>
<dbReference type="Pfam" id="PF13649">
    <property type="entry name" value="Methyltransf_25"/>
    <property type="match status" value="1"/>
</dbReference>
<dbReference type="AlphaFoldDB" id="A0A0F2TKQ6"/>
<comment type="caution">
    <text evidence="2">The sequence shown here is derived from an EMBL/GenBank/DDBJ whole genome shotgun (WGS) entry which is preliminary data.</text>
</comment>
<keyword evidence="2" id="KW-0489">Methyltransferase</keyword>